<comment type="similarity">
    <text evidence="2">Belongs to the AB hydrolase superfamily. Epoxide hydrolase family.</text>
</comment>
<comment type="caution">
    <text evidence="4">The sequence shown here is derived from an EMBL/GenBank/DDBJ whole genome shotgun (WGS) entry which is preliminary data.</text>
</comment>
<dbReference type="InterPro" id="IPR000073">
    <property type="entry name" value="AB_hydrolase_1"/>
</dbReference>
<protein>
    <recommendedName>
        <fullName evidence="3">AB hydrolase-1 domain-containing protein</fullName>
    </recommendedName>
</protein>
<evidence type="ECO:0000313" key="5">
    <source>
        <dbReference type="Proteomes" id="UP001305779"/>
    </source>
</evidence>
<evidence type="ECO:0000259" key="3">
    <source>
        <dbReference type="Pfam" id="PF00561"/>
    </source>
</evidence>
<dbReference type="InterPro" id="IPR000639">
    <property type="entry name" value="Epox_hydrolase-like"/>
</dbReference>
<evidence type="ECO:0000313" key="4">
    <source>
        <dbReference type="EMBL" id="KAK4504456.1"/>
    </source>
</evidence>
<dbReference type="SUPFAM" id="SSF53474">
    <property type="entry name" value="alpha/beta-Hydrolases"/>
    <property type="match status" value="1"/>
</dbReference>
<proteinExistence type="inferred from homology"/>
<dbReference type="EMBL" id="JAXOVC010000003">
    <property type="protein sequence ID" value="KAK4504456.1"/>
    <property type="molecule type" value="Genomic_DNA"/>
</dbReference>
<reference evidence="4 5" key="1">
    <citation type="journal article" date="2023" name="G3 (Bethesda)">
        <title>A chromosome-level genome assembly of Zasmidium syzygii isolated from banana leaves.</title>
        <authorList>
            <person name="van Westerhoven A.C."/>
            <person name="Mehrabi R."/>
            <person name="Talebi R."/>
            <person name="Steentjes M.B.F."/>
            <person name="Corcolon B."/>
            <person name="Chong P.A."/>
            <person name="Kema G.H.J."/>
            <person name="Seidl M.F."/>
        </authorList>
    </citation>
    <scope>NUCLEOTIDE SEQUENCE [LARGE SCALE GENOMIC DNA]</scope>
    <source>
        <strain evidence="4 5">P124</strain>
    </source>
</reference>
<sequence length="321" mass="35692">MPTLGGGIAHWNNIDDSLWDHGRIQVADLPLDSPSAEPGVIIDYIYCPTPKDVQAKGTILLIHGFPQTNYQFRRVITPIAKRGYNVVVPNYRGAGASSKPWNGYTKKEMAADLHTLVERLGVKEKVHVVGHDIGGMIAHAYAMQYPNDTASIIWGECPIPGSPSYDKIKNDLVVWHFTFQNVPDLPEALVQGRERIYIKHFFDRLAQNPNAISAYDLDVYTDAYAAAGALRAGFNVYRTFEQDLVDNKMLLQEKGKSSVPCLTLWGGKSFADKATALEMSEYFFKNNKFASIPGAGHYIAEEKPGEFVEAVVGWLDEQVRA</sequence>
<dbReference type="Gene3D" id="3.40.50.1820">
    <property type="entry name" value="alpha/beta hydrolase"/>
    <property type="match status" value="1"/>
</dbReference>
<accession>A0ABR0ETN4</accession>
<dbReference type="InterPro" id="IPR029058">
    <property type="entry name" value="AB_hydrolase_fold"/>
</dbReference>
<name>A0ABR0ETN4_ZASCE</name>
<keyword evidence="5" id="KW-1185">Reference proteome</keyword>
<keyword evidence="1" id="KW-0378">Hydrolase</keyword>
<dbReference type="PANTHER" id="PTHR43329">
    <property type="entry name" value="EPOXIDE HYDROLASE"/>
    <property type="match status" value="1"/>
</dbReference>
<dbReference type="Proteomes" id="UP001305779">
    <property type="component" value="Unassembled WGS sequence"/>
</dbReference>
<dbReference type="Pfam" id="PF00561">
    <property type="entry name" value="Abhydrolase_1"/>
    <property type="match status" value="1"/>
</dbReference>
<evidence type="ECO:0000256" key="2">
    <source>
        <dbReference type="ARBA" id="ARBA00038334"/>
    </source>
</evidence>
<gene>
    <name evidence="4" type="ORF">PRZ48_005372</name>
</gene>
<evidence type="ECO:0000256" key="1">
    <source>
        <dbReference type="ARBA" id="ARBA00022801"/>
    </source>
</evidence>
<feature type="domain" description="AB hydrolase-1" evidence="3">
    <location>
        <begin position="58"/>
        <end position="304"/>
    </location>
</feature>
<dbReference type="PRINTS" id="PR00412">
    <property type="entry name" value="EPOXHYDRLASE"/>
</dbReference>
<organism evidence="4 5">
    <name type="scientific">Zasmidium cellare</name>
    <name type="common">Wine cellar mold</name>
    <name type="synonym">Racodium cellare</name>
    <dbReference type="NCBI Taxonomy" id="395010"/>
    <lineage>
        <taxon>Eukaryota</taxon>
        <taxon>Fungi</taxon>
        <taxon>Dikarya</taxon>
        <taxon>Ascomycota</taxon>
        <taxon>Pezizomycotina</taxon>
        <taxon>Dothideomycetes</taxon>
        <taxon>Dothideomycetidae</taxon>
        <taxon>Mycosphaerellales</taxon>
        <taxon>Mycosphaerellaceae</taxon>
        <taxon>Zasmidium</taxon>
    </lineage>
</organism>